<evidence type="ECO:0000313" key="2">
    <source>
        <dbReference type="EMBL" id="AXK79812.1"/>
    </source>
</evidence>
<dbReference type="GO" id="GO:0003871">
    <property type="term" value="F:5-methyltetrahydropteroyltriglutamate-homocysteine S-methyltransferase activity"/>
    <property type="evidence" value="ECO:0007669"/>
    <property type="project" value="InterPro"/>
</dbReference>
<sequence length="393" mass="43805">MKHSTDRILTTHVGSLIRPDDLQVFIRAKQSGKPYDEAGYKKCLADSVAEVVRHQAEAGIDVPSDGEFGKSISWAQYALTRLSGFERRPIKSEGANPFKRGADRTKFAAFYEELDAKEAVSTTMEAICVGPIKYTGHAELQTDIDNFKAALKNVKVEDAFMPVAAPASVIPDRKNEYYKNDEELQTAIAAAMRDEYRQIIDAGFLVQLDDARLAVTYDRMVPPASFEDYRKWLARQVDIINHAIEGLPADRIRYHVCWGSWPGPHTSDVPLKDVVDLILKIKVGAYVIEGANPRHEHEWQVWRNAKLAPGQVLIPGVISHATNVVEHPELVAERIVRLANLVGRENVIAGTDCGFAQGPFYRRVHPQIMWAKLEALAEGARIASKELWAKAAA</sequence>
<evidence type="ECO:0000259" key="1">
    <source>
        <dbReference type="Pfam" id="PF01717"/>
    </source>
</evidence>
<proteinExistence type="predicted"/>
<dbReference type="InterPro" id="IPR038071">
    <property type="entry name" value="UROD/MetE-like_sf"/>
</dbReference>
<feature type="domain" description="Cobalamin-independent methionine synthase MetE C-terminal/archaeal" evidence="1">
    <location>
        <begin position="184"/>
        <end position="357"/>
    </location>
</feature>
<dbReference type="PANTHER" id="PTHR43844:SF2">
    <property type="entry name" value="SYNTHASE, VITAMIN-B12 INDEPENDENT, PUTATIVE (AFU_ORTHOLOGUE AFUA_3G12060)-RELATED"/>
    <property type="match status" value="1"/>
</dbReference>
<dbReference type="Pfam" id="PF01717">
    <property type="entry name" value="Meth_synt_2"/>
    <property type="match status" value="1"/>
</dbReference>
<organism evidence="2 3">
    <name type="scientific">Pseudolabrys taiwanensis</name>
    <dbReference type="NCBI Taxonomy" id="331696"/>
    <lineage>
        <taxon>Bacteria</taxon>
        <taxon>Pseudomonadati</taxon>
        <taxon>Pseudomonadota</taxon>
        <taxon>Alphaproteobacteria</taxon>
        <taxon>Hyphomicrobiales</taxon>
        <taxon>Xanthobacteraceae</taxon>
        <taxon>Pseudolabrys</taxon>
    </lineage>
</organism>
<dbReference type="GO" id="GO:0008270">
    <property type="term" value="F:zinc ion binding"/>
    <property type="evidence" value="ECO:0007669"/>
    <property type="project" value="InterPro"/>
</dbReference>
<reference evidence="2 3" key="1">
    <citation type="submission" date="2018-07" db="EMBL/GenBank/DDBJ databases">
        <authorList>
            <person name="Quirk P.G."/>
            <person name="Krulwich T.A."/>
        </authorList>
    </citation>
    <scope>NUCLEOTIDE SEQUENCE [LARGE SCALE GENOMIC DNA]</scope>
    <source>
        <strain evidence="2 3">CC-BB4</strain>
    </source>
</reference>
<accession>A0A345ZSB5</accession>
<gene>
    <name evidence="2" type="ORF">DW352_04335</name>
</gene>
<dbReference type="RefSeq" id="WP_115688856.1">
    <property type="nucleotide sequence ID" value="NZ_CP031417.1"/>
</dbReference>
<keyword evidence="3" id="KW-1185">Reference proteome</keyword>
<evidence type="ECO:0000313" key="3">
    <source>
        <dbReference type="Proteomes" id="UP000254889"/>
    </source>
</evidence>
<dbReference type="EMBL" id="CP031417">
    <property type="protein sequence ID" value="AXK79812.1"/>
    <property type="molecule type" value="Genomic_DNA"/>
</dbReference>
<dbReference type="KEGG" id="ptaw:DW352_04335"/>
<name>A0A345ZSB5_9HYPH</name>
<dbReference type="Proteomes" id="UP000254889">
    <property type="component" value="Chromosome"/>
</dbReference>
<dbReference type="PANTHER" id="PTHR43844">
    <property type="entry name" value="METHIONINE SYNTHASE"/>
    <property type="match status" value="1"/>
</dbReference>
<dbReference type="Gene3D" id="3.20.20.210">
    <property type="match status" value="1"/>
</dbReference>
<dbReference type="CDD" id="cd03311">
    <property type="entry name" value="CIMS_C_terminal_like"/>
    <property type="match status" value="1"/>
</dbReference>
<dbReference type="AlphaFoldDB" id="A0A345ZSB5"/>
<dbReference type="InterPro" id="IPR002629">
    <property type="entry name" value="Met_Synth_C/arc"/>
</dbReference>
<dbReference type="SUPFAM" id="SSF51726">
    <property type="entry name" value="UROD/MetE-like"/>
    <property type="match status" value="1"/>
</dbReference>
<dbReference type="OrthoDB" id="244285at2"/>
<dbReference type="GO" id="GO:0009086">
    <property type="term" value="P:methionine biosynthetic process"/>
    <property type="evidence" value="ECO:0007669"/>
    <property type="project" value="InterPro"/>
</dbReference>
<protein>
    <recommendedName>
        <fullName evidence="1">Cobalamin-independent methionine synthase MetE C-terminal/archaeal domain-containing protein</fullName>
    </recommendedName>
</protein>